<feature type="compositionally biased region" description="Basic and acidic residues" evidence="6">
    <location>
        <begin position="557"/>
        <end position="569"/>
    </location>
</feature>
<dbReference type="InterPro" id="IPR021740">
    <property type="entry name" value="Velvet"/>
</dbReference>
<sequence>MSKKSSISFLLGGGDSNVNNNIIGGATSCSPSKTECSISILQQPIHSKVTPRSHYNNRISPPLSEHRPILPPPVLKLVINHSGDNHPRTEPSIVDDSMNMAEDNFETRKVLASLANETPLPKDTYYSTFFVTAEIVDLNEPDTEGSSEDSKNKTSSSLDNDTLCGSKVSSGMYIKLPMSNSSMTSTGNKGKKRAENKMATKRNHDYAVCFVFGDISVRKLGKFKLLFKLYEFKDYKIQFKHKILSDVFTVYSQKKFPGSIPSTPLNTFLYKHGARIRQRKSRTEPTNGAAASSSINVSNDDNNDKLSNANDKKRSFSLTATEGFQGHSNHKRPLTNNQYHYISPVPFHSNSPLPSPMTTGSQSSSSNNNTNNTSPPISPVFPYFVGSNAGGSYPSPAAPGISPMSSTFPVINNGFNHHKKTNGNSFPLLQPPHHHHHPHNHHHHHQFAKYPPPGSFAPPSSAPMMSDNNGDRPNNIVTVAYRQHSIPTLNPPPRIRRSIDESSKYPELPSLQTFQHSSSSNLSSPPRRLSFPYNRYPASMPPVSGGLPIMAANSNVRDNKGNGDKDGDNNVKGTPDAGQKIKLPSLSGLNLLY</sequence>
<keyword evidence="5" id="KW-0539">Nucleus</keyword>
<dbReference type="Gene3D" id="2.60.40.3960">
    <property type="entry name" value="Velvet domain"/>
    <property type="match status" value="1"/>
</dbReference>
<keyword evidence="2" id="KW-0749">Sporulation</keyword>
<gene>
    <name evidence="8" type="ORF">DASC09_002850</name>
</gene>
<dbReference type="EMBL" id="BTFZ01000001">
    <property type="protein sequence ID" value="GMM32960.1"/>
    <property type="molecule type" value="Genomic_DNA"/>
</dbReference>
<evidence type="ECO:0000256" key="3">
    <source>
        <dbReference type="ARBA" id="ARBA00023015"/>
    </source>
</evidence>
<feature type="region of interest" description="Disordered" evidence="6">
    <location>
        <begin position="276"/>
        <end position="375"/>
    </location>
</feature>
<dbReference type="GO" id="GO:0005634">
    <property type="term" value="C:nucleus"/>
    <property type="evidence" value="ECO:0007669"/>
    <property type="project" value="UniProtKB-SubCell"/>
</dbReference>
<dbReference type="InterPro" id="IPR037525">
    <property type="entry name" value="Velvet_dom"/>
</dbReference>
<evidence type="ECO:0000313" key="8">
    <source>
        <dbReference type="EMBL" id="GMM32960.1"/>
    </source>
</evidence>
<dbReference type="Pfam" id="PF11754">
    <property type="entry name" value="Velvet"/>
    <property type="match status" value="1"/>
</dbReference>
<dbReference type="InterPro" id="IPR038491">
    <property type="entry name" value="Velvet_dom_sf"/>
</dbReference>
<feature type="region of interest" description="Disordered" evidence="6">
    <location>
        <begin position="140"/>
        <end position="164"/>
    </location>
</feature>
<dbReference type="RefSeq" id="XP_064849960.1">
    <property type="nucleotide sequence ID" value="XM_064993888.1"/>
</dbReference>
<dbReference type="PANTHER" id="PTHR33572">
    <property type="entry name" value="SPORE DEVELOPMENT REGULATOR VOSA"/>
    <property type="match status" value="1"/>
</dbReference>
<dbReference type="PROSITE" id="PS51821">
    <property type="entry name" value="VELVET"/>
    <property type="match status" value="1"/>
</dbReference>
<accession>A0AAV5QEW9</accession>
<feature type="region of interest" description="Disordered" evidence="6">
    <location>
        <begin position="547"/>
        <end position="582"/>
    </location>
</feature>
<dbReference type="PANTHER" id="PTHR33572:SF18">
    <property type="entry name" value="SPORE DEVELOPMENT REGULATOR VOSA"/>
    <property type="match status" value="1"/>
</dbReference>
<evidence type="ECO:0000313" key="9">
    <source>
        <dbReference type="Proteomes" id="UP001360560"/>
    </source>
</evidence>
<feature type="compositionally biased region" description="Low complexity" evidence="6">
    <location>
        <begin position="356"/>
        <end position="375"/>
    </location>
</feature>
<dbReference type="GeneID" id="90070939"/>
<comment type="caution">
    <text evidence="8">The sequence shown here is derived from an EMBL/GenBank/DDBJ whole genome shotgun (WGS) entry which is preliminary data.</text>
</comment>
<comment type="subcellular location">
    <subcellularLocation>
        <location evidence="1">Nucleus</location>
    </subcellularLocation>
</comment>
<evidence type="ECO:0000256" key="2">
    <source>
        <dbReference type="ARBA" id="ARBA00022969"/>
    </source>
</evidence>
<feature type="compositionally biased region" description="Low complexity" evidence="6">
    <location>
        <begin position="457"/>
        <end position="466"/>
    </location>
</feature>
<dbReference type="Proteomes" id="UP001360560">
    <property type="component" value="Unassembled WGS sequence"/>
</dbReference>
<keyword evidence="3" id="KW-0805">Transcription regulation</keyword>
<protein>
    <recommendedName>
        <fullName evidence="7">Velvet domain-containing protein</fullName>
    </recommendedName>
</protein>
<evidence type="ECO:0000256" key="5">
    <source>
        <dbReference type="ARBA" id="ARBA00023242"/>
    </source>
</evidence>
<keyword evidence="4" id="KW-0804">Transcription</keyword>
<dbReference type="PROSITE" id="PS51257">
    <property type="entry name" value="PROKAR_LIPOPROTEIN"/>
    <property type="match status" value="1"/>
</dbReference>
<organism evidence="8 9">
    <name type="scientific">Saccharomycopsis crataegensis</name>
    <dbReference type="NCBI Taxonomy" id="43959"/>
    <lineage>
        <taxon>Eukaryota</taxon>
        <taxon>Fungi</taxon>
        <taxon>Dikarya</taxon>
        <taxon>Ascomycota</taxon>
        <taxon>Saccharomycotina</taxon>
        <taxon>Saccharomycetes</taxon>
        <taxon>Saccharomycopsidaceae</taxon>
        <taxon>Saccharomycopsis</taxon>
    </lineage>
</organism>
<dbReference type="AlphaFoldDB" id="A0AAV5QEW9"/>
<keyword evidence="9" id="KW-1185">Reference proteome</keyword>
<evidence type="ECO:0000259" key="7">
    <source>
        <dbReference type="PROSITE" id="PS51821"/>
    </source>
</evidence>
<feature type="compositionally biased region" description="Basic residues" evidence="6">
    <location>
        <begin position="432"/>
        <end position="447"/>
    </location>
</feature>
<feature type="region of interest" description="Disordered" evidence="6">
    <location>
        <begin position="422"/>
        <end position="475"/>
    </location>
</feature>
<feature type="domain" description="Velvet" evidence="7">
    <location>
        <begin position="30"/>
        <end position="279"/>
    </location>
</feature>
<name>A0AAV5QEW9_9ASCO</name>
<evidence type="ECO:0000256" key="1">
    <source>
        <dbReference type="ARBA" id="ARBA00004123"/>
    </source>
</evidence>
<reference evidence="8 9" key="1">
    <citation type="journal article" date="2023" name="Elife">
        <title>Identification of key yeast species and microbe-microbe interactions impacting larval growth of Drosophila in the wild.</title>
        <authorList>
            <person name="Mure A."/>
            <person name="Sugiura Y."/>
            <person name="Maeda R."/>
            <person name="Honda K."/>
            <person name="Sakurai N."/>
            <person name="Takahashi Y."/>
            <person name="Watada M."/>
            <person name="Katoh T."/>
            <person name="Gotoh A."/>
            <person name="Gotoh Y."/>
            <person name="Taniguchi I."/>
            <person name="Nakamura K."/>
            <person name="Hayashi T."/>
            <person name="Katayama T."/>
            <person name="Uemura T."/>
            <person name="Hattori Y."/>
        </authorList>
    </citation>
    <scope>NUCLEOTIDE SEQUENCE [LARGE SCALE GENOMIC DNA]</scope>
    <source>
        <strain evidence="8 9">SC-9</strain>
    </source>
</reference>
<feature type="compositionally biased region" description="Low complexity" evidence="6">
    <location>
        <begin position="289"/>
        <end position="300"/>
    </location>
</feature>
<dbReference type="GO" id="GO:0030435">
    <property type="term" value="P:sporulation resulting in formation of a cellular spore"/>
    <property type="evidence" value="ECO:0007669"/>
    <property type="project" value="UniProtKB-KW"/>
</dbReference>
<evidence type="ECO:0000256" key="4">
    <source>
        <dbReference type="ARBA" id="ARBA00023163"/>
    </source>
</evidence>
<proteinExistence type="predicted"/>
<evidence type="ECO:0000256" key="6">
    <source>
        <dbReference type="SAM" id="MobiDB-lite"/>
    </source>
</evidence>